<sequence>MLLATHSTTAGRGNHWLDRKKYILLSSTNSYMLVDWLFHDVNYLKSIGIVDKYKVGFSIHKIKSHISIMKNNGSYYGSINN</sequence>
<organism evidence="1 2">
    <name type="scientific">Chitinophaga skermanii</name>
    <dbReference type="NCBI Taxonomy" id="331697"/>
    <lineage>
        <taxon>Bacteria</taxon>
        <taxon>Pseudomonadati</taxon>
        <taxon>Bacteroidota</taxon>
        <taxon>Chitinophagia</taxon>
        <taxon>Chitinophagales</taxon>
        <taxon>Chitinophagaceae</taxon>
        <taxon>Chitinophaga</taxon>
    </lineage>
</organism>
<comment type="caution">
    <text evidence="1">The sequence shown here is derived from an EMBL/GenBank/DDBJ whole genome shotgun (WGS) entry which is preliminary data.</text>
</comment>
<accession>A0A327QDQ0</accession>
<reference evidence="1 2" key="1">
    <citation type="submission" date="2018-06" db="EMBL/GenBank/DDBJ databases">
        <title>Genomic Encyclopedia of Archaeal and Bacterial Type Strains, Phase II (KMG-II): from individual species to whole genera.</title>
        <authorList>
            <person name="Goeker M."/>
        </authorList>
    </citation>
    <scope>NUCLEOTIDE SEQUENCE [LARGE SCALE GENOMIC DNA]</scope>
    <source>
        <strain evidence="1 2">DSM 23857</strain>
    </source>
</reference>
<protein>
    <submittedName>
        <fullName evidence="1">Uncharacterized protein</fullName>
    </submittedName>
</protein>
<proteinExistence type="predicted"/>
<dbReference type="Proteomes" id="UP000249547">
    <property type="component" value="Unassembled WGS sequence"/>
</dbReference>
<keyword evidence="2" id="KW-1185">Reference proteome</keyword>
<evidence type="ECO:0000313" key="1">
    <source>
        <dbReference type="EMBL" id="RAJ02441.1"/>
    </source>
</evidence>
<gene>
    <name evidence="1" type="ORF">LX64_03456</name>
</gene>
<name>A0A327QDQ0_9BACT</name>
<evidence type="ECO:0000313" key="2">
    <source>
        <dbReference type="Proteomes" id="UP000249547"/>
    </source>
</evidence>
<dbReference type="AlphaFoldDB" id="A0A327QDQ0"/>
<dbReference type="EMBL" id="QLLL01000006">
    <property type="protein sequence ID" value="RAJ02441.1"/>
    <property type="molecule type" value="Genomic_DNA"/>
</dbReference>